<proteinExistence type="predicted"/>
<keyword evidence="3" id="KW-0804">Transcription</keyword>
<dbReference type="InterPro" id="IPR001845">
    <property type="entry name" value="HTH_ArsR_DNA-bd_dom"/>
</dbReference>
<evidence type="ECO:0000256" key="4">
    <source>
        <dbReference type="SAM" id="MobiDB-lite"/>
    </source>
</evidence>
<name>A0AA38XMA5_9EURO</name>
<evidence type="ECO:0000256" key="3">
    <source>
        <dbReference type="ARBA" id="ARBA00023163"/>
    </source>
</evidence>
<protein>
    <recommendedName>
        <fullName evidence="5">HTH arsR-type domain-containing protein</fullName>
    </recommendedName>
</protein>
<feature type="compositionally biased region" description="Basic and acidic residues" evidence="4">
    <location>
        <begin position="1"/>
        <end position="11"/>
    </location>
</feature>
<dbReference type="InterPro" id="IPR011991">
    <property type="entry name" value="ArsR-like_HTH"/>
</dbReference>
<dbReference type="PROSITE" id="PS50987">
    <property type="entry name" value="HTH_ARSR_2"/>
    <property type="match status" value="1"/>
</dbReference>
<keyword evidence="1" id="KW-0805">Transcription regulation</keyword>
<dbReference type="PRINTS" id="PR00778">
    <property type="entry name" value="HTHARSR"/>
</dbReference>
<feature type="region of interest" description="Disordered" evidence="4">
    <location>
        <begin position="65"/>
        <end position="88"/>
    </location>
</feature>
<sequence length="392" mass="41884">MQPETGRHCGHEPQGFARAHRNRGQRGSWAIADPAPADAEHCSAQQQARVDSLRRRHLEALGAAWTLPPPQPELTQCTDQQRRRQHPGQRGIEVASHIEETEHATRVGHAGQREAGTKQATGRACGPNAAAHARPPPWRTRNVVTIAQAMNTSTATSDRRDPRARPQTPWPLVQPLPSRVPKPTRTPAPINCQAGRASRSKARGGCPVPACQLSTAAAANISPSRKAQRQPRSPRGAATAPALIPLMPATRPSVASSSTADRPIRPPPAMATHGRFIPYFPELSGQAMPSITTDSAAMAAHAAQAAGLLKSLAHPARLRVLCRLVEGEAPVPELQAVTGLSASALSQHLAVLRTLDVVATRRQAQTLHYRLLEGPALGVLQALHAAYCAPQR</sequence>
<feature type="region of interest" description="Disordered" evidence="4">
    <location>
        <begin position="103"/>
        <end position="136"/>
    </location>
</feature>
<dbReference type="AlphaFoldDB" id="A0AA38XMA5"/>
<feature type="domain" description="HTH arsR-type" evidence="5">
    <location>
        <begin position="297"/>
        <end position="392"/>
    </location>
</feature>
<keyword evidence="2" id="KW-0238">DNA-binding</keyword>
<gene>
    <name evidence="6" type="ORF">H2204_014220</name>
</gene>
<dbReference type="InterPro" id="IPR036390">
    <property type="entry name" value="WH_DNA-bd_sf"/>
</dbReference>
<organism evidence="6">
    <name type="scientific">Knufia peltigerae</name>
    <dbReference type="NCBI Taxonomy" id="1002370"/>
    <lineage>
        <taxon>Eukaryota</taxon>
        <taxon>Fungi</taxon>
        <taxon>Dikarya</taxon>
        <taxon>Ascomycota</taxon>
        <taxon>Pezizomycotina</taxon>
        <taxon>Eurotiomycetes</taxon>
        <taxon>Chaetothyriomycetidae</taxon>
        <taxon>Chaetothyriales</taxon>
        <taxon>Trichomeriaceae</taxon>
        <taxon>Knufia</taxon>
    </lineage>
</organism>
<evidence type="ECO:0000256" key="1">
    <source>
        <dbReference type="ARBA" id="ARBA00023015"/>
    </source>
</evidence>
<evidence type="ECO:0000313" key="6">
    <source>
        <dbReference type="EMBL" id="KAJ9615945.1"/>
    </source>
</evidence>
<feature type="compositionally biased region" description="Basic and acidic residues" evidence="4">
    <location>
        <begin position="103"/>
        <end position="116"/>
    </location>
</feature>
<dbReference type="EMBL" id="JAPDRN010000177">
    <property type="protein sequence ID" value="KAJ9615945.1"/>
    <property type="molecule type" value="Genomic_DNA"/>
</dbReference>
<dbReference type="PANTHER" id="PTHR43132:SF2">
    <property type="entry name" value="ARSENICAL RESISTANCE OPERON REPRESSOR ARSR-RELATED"/>
    <property type="match status" value="1"/>
</dbReference>
<feature type="compositionally biased region" description="Pro residues" evidence="4">
    <location>
        <begin position="168"/>
        <end position="186"/>
    </location>
</feature>
<dbReference type="GO" id="GO:0003700">
    <property type="term" value="F:DNA-binding transcription factor activity"/>
    <property type="evidence" value="ECO:0007669"/>
    <property type="project" value="InterPro"/>
</dbReference>
<evidence type="ECO:0000256" key="2">
    <source>
        <dbReference type="ARBA" id="ARBA00023125"/>
    </source>
</evidence>
<feature type="region of interest" description="Disordered" evidence="4">
    <location>
        <begin position="219"/>
        <end position="268"/>
    </location>
</feature>
<accession>A0AA38XMA5</accession>
<dbReference type="GO" id="GO:0003677">
    <property type="term" value="F:DNA binding"/>
    <property type="evidence" value="ECO:0007669"/>
    <property type="project" value="UniProtKB-KW"/>
</dbReference>
<dbReference type="SMART" id="SM00418">
    <property type="entry name" value="HTH_ARSR"/>
    <property type="match status" value="1"/>
</dbReference>
<dbReference type="SUPFAM" id="SSF46785">
    <property type="entry name" value="Winged helix' DNA-binding domain"/>
    <property type="match status" value="1"/>
</dbReference>
<dbReference type="Pfam" id="PF01022">
    <property type="entry name" value="HTH_5"/>
    <property type="match status" value="1"/>
</dbReference>
<feature type="region of interest" description="Disordered" evidence="4">
    <location>
        <begin position="151"/>
        <end position="190"/>
    </location>
</feature>
<dbReference type="InterPro" id="IPR051011">
    <property type="entry name" value="Metal_resp_trans_reg"/>
</dbReference>
<dbReference type="InterPro" id="IPR036388">
    <property type="entry name" value="WH-like_DNA-bd_sf"/>
</dbReference>
<dbReference type="CDD" id="cd00090">
    <property type="entry name" value="HTH_ARSR"/>
    <property type="match status" value="1"/>
</dbReference>
<comment type="caution">
    <text evidence="6">The sequence shown here is derived from an EMBL/GenBank/DDBJ whole genome shotgun (WGS) entry which is preliminary data.</text>
</comment>
<dbReference type="PANTHER" id="PTHR43132">
    <property type="entry name" value="ARSENICAL RESISTANCE OPERON REPRESSOR ARSR-RELATED"/>
    <property type="match status" value="1"/>
</dbReference>
<reference evidence="6" key="1">
    <citation type="submission" date="2022-10" db="EMBL/GenBank/DDBJ databases">
        <title>Culturing micro-colonial fungi from biological soil crusts in the Mojave desert and describing Neophaeococcomyces mojavensis, and introducing the new genera and species Taxawa tesnikishii.</title>
        <authorList>
            <person name="Kurbessoian T."/>
            <person name="Stajich J.E."/>
        </authorList>
    </citation>
    <scope>NUCLEOTIDE SEQUENCE</scope>
    <source>
        <strain evidence="6">TK_35</strain>
    </source>
</reference>
<dbReference type="Gene3D" id="1.10.10.10">
    <property type="entry name" value="Winged helix-like DNA-binding domain superfamily/Winged helix DNA-binding domain"/>
    <property type="match status" value="1"/>
</dbReference>
<dbReference type="NCBIfam" id="NF033788">
    <property type="entry name" value="HTH_metalloreg"/>
    <property type="match status" value="1"/>
</dbReference>
<feature type="region of interest" description="Disordered" evidence="4">
    <location>
        <begin position="1"/>
        <end position="39"/>
    </location>
</feature>
<evidence type="ECO:0000259" key="5">
    <source>
        <dbReference type="PROSITE" id="PS50987"/>
    </source>
</evidence>